<organism evidence="1 2">
    <name type="scientific">Ustilago trichophora</name>
    <dbReference type="NCBI Taxonomy" id="86804"/>
    <lineage>
        <taxon>Eukaryota</taxon>
        <taxon>Fungi</taxon>
        <taxon>Dikarya</taxon>
        <taxon>Basidiomycota</taxon>
        <taxon>Ustilaginomycotina</taxon>
        <taxon>Ustilaginomycetes</taxon>
        <taxon>Ustilaginales</taxon>
        <taxon>Ustilaginaceae</taxon>
        <taxon>Ustilago</taxon>
    </lineage>
</organism>
<gene>
    <name evidence="1" type="ORF">UTRI_10266</name>
</gene>
<keyword evidence="2" id="KW-1185">Reference proteome</keyword>
<dbReference type="EMBL" id="OOIN01000037">
    <property type="protein sequence ID" value="SPO31312.1"/>
    <property type="molecule type" value="Genomic_DNA"/>
</dbReference>
<dbReference type="AlphaFoldDB" id="A0A5C3ELJ6"/>
<accession>A0A5C3ELJ6</accession>
<proteinExistence type="predicted"/>
<evidence type="ECO:0000313" key="2">
    <source>
        <dbReference type="Proteomes" id="UP000324022"/>
    </source>
</evidence>
<sequence length="327" mass="35916">MKPWTSSTLSGCSPLAFCPHRVASASSAAFGLQHRHLQHPPPPAAACSSRLDAPRLFAPHLHLVQLFTSSISSPRPSLRSSPRPALFTSPRPALFTSPRPALFTSFSAPHLATLFTSPRPALITSSSAPHLATLFTSSISAPHLVHALHLTSSSAHHLVQRSSPCDALHLVHLRSSPRSRSSPHLVQRSSPRPALFTLRRSSPRPTHVFSMPVLPLHNLRRRGTPMLPTHVVAQPHYPTTVARHVAKTFWQTVRTRVVDLWKDLKLTHDLYPPTIGFVHVPSQIGLAVSIHPSDAILPTPYMGALLSYPIFAGYNISVVIQRRHYVD</sequence>
<name>A0A5C3ELJ6_9BASI</name>
<protein>
    <submittedName>
        <fullName evidence="1">Uncharacterized protein</fullName>
    </submittedName>
</protein>
<dbReference type="Proteomes" id="UP000324022">
    <property type="component" value="Unassembled WGS sequence"/>
</dbReference>
<reference evidence="1 2" key="1">
    <citation type="submission" date="2018-03" db="EMBL/GenBank/DDBJ databases">
        <authorList>
            <person name="Guldener U."/>
        </authorList>
    </citation>
    <scope>NUCLEOTIDE SEQUENCE [LARGE SCALE GENOMIC DNA]</scope>
    <source>
        <strain evidence="1 2">NBRC100155</strain>
    </source>
</reference>
<evidence type="ECO:0000313" key="1">
    <source>
        <dbReference type="EMBL" id="SPO31312.1"/>
    </source>
</evidence>